<dbReference type="InterPro" id="IPR029322">
    <property type="entry name" value="DUF4474"/>
</dbReference>
<dbReference type="AlphaFoldDB" id="A0A839K0E9"/>
<feature type="domain" description="DUF4474" evidence="2">
    <location>
        <begin position="71"/>
        <end position="312"/>
    </location>
</feature>
<accession>A0A839K0E9</accession>
<reference evidence="3 4" key="1">
    <citation type="submission" date="2020-07" db="EMBL/GenBank/DDBJ databases">
        <title>Characterization and genome sequencing of isolate MD1, a novel member within the family Lachnospiraceae.</title>
        <authorList>
            <person name="Rettenmaier R."/>
            <person name="Di Bello L."/>
            <person name="Zinser C."/>
            <person name="Scheitz K."/>
            <person name="Liebl W."/>
            <person name="Zverlov V."/>
        </authorList>
    </citation>
    <scope>NUCLEOTIDE SEQUENCE [LARGE SCALE GENOMIC DNA]</scope>
    <source>
        <strain evidence="3 4">MD1</strain>
    </source>
</reference>
<keyword evidence="1" id="KW-0472">Membrane</keyword>
<gene>
    <name evidence="3" type="ORF">H0486_09585</name>
</gene>
<sequence>MILYYINTFIMAAALLGFLSENVVLITIVGIFLLLLVVNFFRIKKKKQKKHEVIRPVTDVIGSIPERVEELNQELKPFGFAYEPYQDIFYSIMYPWQREVGYCRLYDEACAPLSMIIDSEPIKFNYDGRKWLIEFWKGQYGMNTGGEVGIYYTTGSDINIPGIFNDTFYYCVKDEDCIHMSFALRKNGNLLFTRSGYHWWLTGFKLGEFSKPSELTMDIVLDLYDKRMVNAFVEALEKMGYEEDEFAVRDTRVMVHFDKPHSKQPSTRTTFTDFIMQRNNEAFCNAYQYLTEAYVDTLDKLEIVRNESPNMYNQILGVGKPKAVYDAFEKIRGWLRKD</sequence>
<feature type="transmembrane region" description="Helical" evidence="1">
    <location>
        <begin position="23"/>
        <end position="41"/>
    </location>
</feature>
<dbReference type="EMBL" id="JACEGA010000001">
    <property type="protein sequence ID" value="MBB2183130.1"/>
    <property type="molecule type" value="Genomic_DNA"/>
</dbReference>
<organism evidence="3 4">
    <name type="scientific">Variimorphobacter saccharofermentans</name>
    <dbReference type="NCBI Taxonomy" id="2755051"/>
    <lineage>
        <taxon>Bacteria</taxon>
        <taxon>Bacillati</taxon>
        <taxon>Bacillota</taxon>
        <taxon>Clostridia</taxon>
        <taxon>Lachnospirales</taxon>
        <taxon>Lachnospiraceae</taxon>
        <taxon>Variimorphobacter</taxon>
    </lineage>
</organism>
<proteinExistence type="predicted"/>
<dbReference type="RefSeq" id="WP_228352808.1">
    <property type="nucleotide sequence ID" value="NZ_JACEGA010000001.1"/>
</dbReference>
<dbReference type="Proteomes" id="UP000574276">
    <property type="component" value="Unassembled WGS sequence"/>
</dbReference>
<name>A0A839K0E9_9FIRM</name>
<evidence type="ECO:0000313" key="3">
    <source>
        <dbReference type="EMBL" id="MBB2183130.1"/>
    </source>
</evidence>
<evidence type="ECO:0000256" key="1">
    <source>
        <dbReference type="SAM" id="Phobius"/>
    </source>
</evidence>
<comment type="caution">
    <text evidence="3">The sequence shown here is derived from an EMBL/GenBank/DDBJ whole genome shotgun (WGS) entry which is preliminary data.</text>
</comment>
<evidence type="ECO:0000313" key="4">
    <source>
        <dbReference type="Proteomes" id="UP000574276"/>
    </source>
</evidence>
<keyword evidence="1" id="KW-1133">Transmembrane helix</keyword>
<protein>
    <submittedName>
        <fullName evidence="3">DUF4474 domain-containing protein</fullName>
    </submittedName>
</protein>
<keyword evidence="1" id="KW-0812">Transmembrane</keyword>
<dbReference type="Pfam" id="PF14751">
    <property type="entry name" value="DUF4474"/>
    <property type="match status" value="1"/>
</dbReference>
<evidence type="ECO:0000259" key="2">
    <source>
        <dbReference type="Pfam" id="PF14751"/>
    </source>
</evidence>
<keyword evidence="4" id="KW-1185">Reference proteome</keyword>